<feature type="non-terminal residue" evidence="2">
    <location>
        <position position="1"/>
    </location>
</feature>
<organism evidence="2 3">
    <name type="scientific">Ophiophagus hannah</name>
    <name type="common">King cobra</name>
    <name type="synonym">Naja hannah</name>
    <dbReference type="NCBI Taxonomy" id="8665"/>
    <lineage>
        <taxon>Eukaryota</taxon>
        <taxon>Metazoa</taxon>
        <taxon>Chordata</taxon>
        <taxon>Craniata</taxon>
        <taxon>Vertebrata</taxon>
        <taxon>Euteleostomi</taxon>
        <taxon>Lepidosauria</taxon>
        <taxon>Squamata</taxon>
        <taxon>Bifurcata</taxon>
        <taxon>Unidentata</taxon>
        <taxon>Episquamata</taxon>
        <taxon>Toxicofera</taxon>
        <taxon>Serpentes</taxon>
        <taxon>Colubroidea</taxon>
        <taxon>Elapidae</taxon>
        <taxon>Elapinae</taxon>
        <taxon>Ophiophagus</taxon>
    </lineage>
</organism>
<proteinExistence type="predicted"/>
<accession>V8NFX7</accession>
<name>V8NFX7_OPHHA</name>
<evidence type="ECO:0000256" key="1">
    <source>
        <dbReference type="SAM" id="MobiDB-lite"/>
    </source>
</evidence>
<keyword evidence="3" id="KW-1185">Reference proteome</keyword>
<dbReference type="Proteomes" id="UP000018936">
    <property type="component" value="Unassembled WGS sequence"/>
</dbReference>
<feature type="region of interest" description="Disordered" evidence="1">
    <location>
        <begin position="22"/>
        <end position="42"/>
    </location>
</feature>
<gene>
    <name evidence="2" type="ORF">L345_13066</name>
</gene>
<evidence type="ECO:0000313" key="2">
    <source>
        <dbReference type="EMBL" id="ETE61184.1"/>
    </source>
</evidence>
<dbReference type="AlphaFoldDB" id="V8NFX7"/>
<protein>
    <submittedName>
        <fullName evidence="2">Uncharacterized protein</fullName>
    </submittedName>
</protein>
<feature type="compositionally biased region" description="Basic and acidic residues" evidence="1">
    <location>
        <begin position="23"/>
        <end position="42"/>
    </location>
</feature>
<evidence type="ECO:0000313" key="3">
    <source>
        <dbReference type="Proteomes" id="UP000018936"/>
    </source>
</evidence>
<comment type="caution">
    <text evidence="2">The sequence shown here is derived from an EMBL/GenBank/DDBJ whole genome shotgun (WGS) entry which is preliminary data.</text>
</comment>
<dbReference type="EMBL" id="AZIM01004116">
    <property type="protein sequence ID" value="ETE61184.1"/>
    <property type="molecule type" value="Genomic_DNA"/>
</dbReference>
<reference evidence="2 3" key="1">
    <citation type="journal article" date="2013" name="Proc. Natl. Acad. Sci. U.S.A.">
        <title>The king cobra genome reveals dynamic gene evolution and adaptation in the snake venom system.</title>
        <authorList>
            <person name="Vonk F.J."/>
            <person name="Casewell N.R."/>
            <person name="Henkel C.V."/>
            <person name="Heimberg A.M."/>
            <person name="Jansen H.J."/>
            <person name="McCleary R.J."/>
            <person name="Kerkkamp H.M."/>
            <person name="Vos R.A."/>
            <person name="Guerreiro I."/>
            <person name="Calvete J.J."/>
            <person name="Wuster W."/>
            <person name="Woods A.E."/>
            <person name="Logan J.M."/>
            <person name="Harrison R.A."/>
            <person name="Castoe T.A."/>
            <person name="de Koning A.P."/>
            <person name="Pollock D.D."/>
            <person name="Yandell M."/>
            <person name="Calderon D."/>
            <person name="Renjifo C."/>
            <person name="Currier R.B."/>
            <person name="Salgado D."/>
            <person name="Pla D."/>
            <person name="Sanz L."/>
            <person name="Hyder A.S."/>
            <person name="Ribeiro J.M."/>
            <person name="Arntzen J.W."/>
            <person name="van den Thillart G.E."/>
            <person name="Boetzer M."/>
            <person name="Pirovano W."/>
            <person name="Dirks R.P."/>
            <person name="Spaink H.P."/>
            <person name="Duboule D."/>
            <person name="McGlinn E."/>
            <person name="Kini R.M."/>
            <person name="Richardson M.K."/>
        </authorList>
    </citation>
    <scope>NUCLEOTIDE SEQUENCE</scope>
    <source>
        <tissue evidence="2">Blood</tissue>
    </source>
</reference>
<sequence>MALCHACSLEPHDDLVMVSGFKAEGEREGEGGREGERERENL</sequence>